<dbReference type="CDD" id="cd07067">
    <property type="entry name" value="HP_PGM_like"/>
    <property type="match status" value="1"/>
</dbReference>
<dbReference type="EMBL" id="BMES01000002">
    <property type="protein sequence ID" value="GGH21340.1"/>
    <property type="molecule type" value="Genomic_DNA"/>
</dbReference>
<reference evidence="1" key="1">
    <citation type="journal article" date="2014" name="Int. J. Syst. Evol. Microbiol.">
        <title>Complete genome sequence of Corynebacterium casei LMG S-19264T (=DSM 44701T), isolated from a smear-ripened cheese.</title>
        <authorList>
            <consortium name="US DOE Joint Genome Institute (JGI-PGF)"/>
            <person name="Walter F."/>
            <person name="Albersmeier A."/>
            <person name="Kalinowski J."/>
            <person name="Ruckert C."/>
        </authorList>
    </citation>
    <scope>NUCLEOTIDE SEQUENCE</scope>
    <source>
        <strain evidence="1">CGMCC 1.12214</strain>
    </source>
</reference>
<sequence>MAASEEEAFEALRRGGAIVLMRHAIAPGGGDPPGFVLEDCATQRNLSADGREQARRTGAMLRSRGVAIAAVLSSRWCRALETARLLDVAPVEGSPPFDSFFANAEREPAHLRDMRAALAGLGGMAAVVVTHQVNITALTGVFPASGELVVIAAPASAAAPIRVFGRIKPR</sequence>
<keyword evidence="2" id="KW-1185">Reference proteome</keyword>
<comment type="caution">
    <text evidence="1">The sequence shown here is derived from an EMBL/GenBank/DDBJ whole genome shotgun (WGS) entry which is preliminary data.</text>
</comment>
<name>A0A917MIL9_9HYPH</name>
<evidence type="ECO:0000313" key="2">
    <source>
        <dbReference type="Proteomes" id="UP000603912"/>
    </source>
</evidence>
<dbReference type="Gene3D" id="3.40.50.1240">
    <property type="entry name" value="Phosphoglycerate mutase-like"/>
    <property type="match status" value="1"/>
</dbReference>
<proteinExistence type="predicted"/>
<dbReference type="AlphaFoldDB" id="A0A917MIL9"/>
<dbReference type="SUPFAM" id="SSF53254">
    <property type="entry name" value="Phosphoglycerate mutase-like"/>
    <property type="match status" value="1"/>
</dbReference>
<gene>
    <name evidence="1" type="ORF">GCM10007036_25540</name>
</gene>
<dbReference type="Proteomes" id="UP000603912">
    <property type="component" value="Unassembled WGS sequence"/>
</dbReference>
<organism evidence="1 2">
    <name type="scientific">Alsobacter metallidurans</name>
    <dbReference type="NCBI Taxonomy" id="340221"/>
    <lineage>
        <taxon>Bacteria</taxon>
        <taxon>Pseudomonadati</taxon>
        <taxon>Pseudomonadota</taxon>
        <taxon>Alphaproteobacteria</taxon>
        <taxon>Hyphomicrobiales</taxon>
        <taxon>Alsobacteraceae</taxon>
        <taxon>Alsobacter</taxon>
    </lineage>
</organism>
<dbReference type="InterPro" id="IPR029033">
    <property type="entry name" value="His_PPase_superfam"/>
</dbReference>
<evidence type="ECO:0000313" key="1">
    <source>
        <dbReference type="EMBL" id="GGH21340.1"/>
    </source>
</evidence>
<dbReference type="SMART" id="SM00855">
    <property type="entry name" value="PGAM"/>
    <property type="match status" value="1"/>
</dbReference>
<reference evidence="1" key="2">
    <citation type="submission" date="2020-09" db="EMBL/GenBank/DDBJ databases">
        <authorList>
            <person name="Sun Q."/>
            <person name="Zhou Y."/>
        </authorList>
    </citation>
    <scope>NUCLEOTIDE SEQUENCE</scope>
    <source>
        <strain evidence="1">CGMCC 1.12214</strain>
    </source>
</reference>
<dbReference type="InterPro" id="IPR013078">
    <property type="entry name" value="His_Pase_superF_clade-1"/>
</dbReference>
<evidence type="ECO:0008006" key="3">
    <source>
        <dbReference type="Google" id="ProtNLM"/>
    </source>
</evidence>
<dbReference type="Pfam" id="PF00300">
    <property type="entry name" value="His_Phos_1"/>
    <property type="match status" value="1"/>
</dbReference>
<accession>A0A917MIL9</accession>
<protein>
    <recommendedName>
        <fullName evidence="3">Histidine phosphatase family protein</fullName>
    </recommendedName>
</protein>